<reference evidence="2 3" key="1">
    <citation type="submission" date="2015-04" db="EMBL/GenBank/DDBJ databases">
        <title>Complete Genome Sequence of Kosmotoga pacifica SLHLJ1.</title>
        <authorList>
            <person name="Jiang L.J."/>
            <person name="Shao Z.Z."/>
            <person name="Jebbar M."/>
        </authorList>
    </citation>
    <scope>NUCLEOTIDE SEQUENCE [LARGE SCALE GENOMIC DNA]</scope>
    <source>
        <strain evidence="2 3">SLHLJ1</strain>
    </source>
</reference>
<dbReference type="AlphaFoldDB" id="A0A0G2ZCW9"/>
<keyword evidence="1" id="KW-0732">Signal</keyword>
<dbReference type="Gene3D" id="3.40.190.10">
    <property type="entry name" value="Periplasmic binding protein-like II"/>
    <property type="match status" value="1"/>
</dbReference>
<protein>
    <recommendedName>
        <fullName evidence="4">Sugar ABC transporter substrate-binding protein</fullName>
    </recommendedName>
</protein>
<gene>
    <name evidence="2" type="ORF">IX53_05835</name>
</gene>
<name>A0A0G2ZCW9_9BACT</name>
<proteinExistence type="predicted"/>
<dbReference type="STRING" id="1330330.IX53_05835"/>
<evidence type="ECO:0000256" key="1">
    <source>
        <dbReference type="SAM" id="SignalP"/>
    </source>
</evidence>
<dbReference type="PANTHER" id="PTHR43649:SF11">
    <property type="entry name" value="ABC TRANSPORTER SUBSTRATE-BINDING PROTEIN YESO-RELATED"/>
    <property type="match status" value="1"/>
</dbReference>
<dbReference type="InterPro" id="IPR006059">
    <property type="entry name" value="SBP"/>
</dbReference>
<accession>A0A0G2ZCW9</accession>
<evidence type="ECO:0000313" key="2">
    <source>
        <dbReference type="EMBL" id="AKI97414.1"/>
    </source>
</evidence>
<organism evidence="2 3">
    <name type="scientific">Kosmotoga pacifica</name>
    <dbReference type="NCBI Taxonomy" id="1330330"/>
    <lineage>
        <taxon>Bacteria</taxon>
        <taxon>Thermotogati</taxon>
        <taxon>Thermotogota</taxon>
        <taxon>Thermotogae</taxon>
        <taxon>Kosmotogales</taxon>
        <taxon>Kosmotogaceae</taxon>
        <taxon>Kosmotoga</taxon>
    </lineage>
</organism>
<evidence type="ECO:0008006" key="4">
    <source>
        <dbReference type="Google" id="ProtNLM"/>
    </source>
</evidence>
<dbReference type="OrthoDB" id="6431346at2"/>
<dbReference type="Pfam" id="PF01547">
    <property type="entry name" value="SBP_bac_1"/>
    <property type="match status" value="1"/>
</dbReference>
<keyword evidence="3" id="KW-1185">Reference proteome</keyword>
<dbReference type="Proteomes" id="UP000035159">
    <property type="component" value="Chromosome"/>
</dbReference>
<dbReference type="SUPFAM" id="SSF53850">
    <property type="entry name" value="Periplasmic binding protein-like II"/>
    <property type="match status" value="1"/>
</dbReference>
<feature type="signal peptide" evidence="1">
    <location>
        <begin position="1"/>
        <end position="20"/>
    </location>
</feature>
<dbReference type="InterPro" id="IPR050490">
    <property type="entry name" value="Bact_solute-bd_prot1"/>
</dbReference>
<evidence type="ECO:0000313" key="3">
    <source>
        <dbReference type="Proteomes" id="UP000035159"/>
    </source>
</evidence>
<feature type="chain" id="PRO_5002551037" description="Sugar ABC transporter substrate-binding protein" evidence="1">
    <location>
        <begin position="21"/>
        <end position="450"/>
    </location>
</feature>
<sequence length="450" mass="51132">MKRVLIFALLSLFVLSSLFAVQTIKLVAWAVGPDDPSINRKLNLERAAEMLNTVLEAAGADIRVEVEAYFDSTDWSSYKQRALIAFQTKDQQLDIITSGHDDLGMWAKAGYVRPIDEYVEKYWDLGFKDFFPALWEATKFNGKIYAIPQDTEARPLWVRKDKLKEMGYTEEEIADMMNKFATGEYTLYDLVKLGQEAIKAGVVKWGLWHRPKMGVDYFQLFKSFEVPIYDPEAGKLVFDTEGAKKVFQFIYDLTNTYKVTPKNLIGTEWNNIHKSFAGPQGEVLALMGGTWNRAEWINMFGYSEEEIDNLLTFTLTPSAYKGVPGNTLSHPVVYMVTSKSKYPELATLLLLFASDPYLNAKHAVESGHLAIRYEELSVPMYAADAFSKKAAAMLLPQASFVPNNDRFNEYNRIIFDTMTGLESGKMTPDFAVKFAAKRLKQQLKDDVIIK</sequence>
<dbReference type="PANTHER" id="PTHR43649">
    <property type="entry name" value="ARABINOSE-BINDING PROTEIN-RELATED"/>
    <property type="match status" value="1"/>
</dbReference>
<dbReference type="PATRIC" id="fig|1330330.3.peg.1182"/>
<dbReference type="KEGG" id="kpf:IX53_05835"/>
<dbReference type="RefSeq" id="WP_047754548.1">
    <property type="nucleotide sequence ID" value="NZ_CAJUHA010000015.1"/>
</dbReference>
<dbReference type="EMBL" id="CP011232">
    <property type="protein sequence ID" value="AKI97414.1"/>
    <property type="molecule type" value="Genomic_DNA"/>
</dbReference>